<keyword evidence="1" id="KW-1133">Transmembrane helix</keyword>
<dbReference type="OrthoDB" id="5800700at2"/>
<feature type="transmembrane region" description="Helical" evidence="1">
    <location>
        <begin position="260"/>
        <end position="285"/>
    </location>
</feature>
<sequence>MAAARRGHPAAAWPWWLLAGLALAAGVWLRASQLRTQMLFDDEWHAVRMLIRSDMAGIAGHFGFADYCIPLTLYYRWLYEHAMLDEWAMHLPLLLAGCALLPVAPWLLRASLAPATRATWVALLAVSPPLVYFSRTARPYALLALCGVVAIAAFRNWYERRGSPRTWACLYVVATFVAGWAHLLSLVFTLWPFAWHGLGALRGCLDRATRPAAARRLASLAGLGVATVLPLALVLAPPLLGDWASMAAKAGTNTVSVESVFRTFLMQFGLADARAAAPVAALFAFGAWRLWRRERALVALVLSGCVVGAIVVCAARPAWIQHAPVLVRYAAPVLPFLLLFLAEGIAGLAGKLRVPAFAALAAGIAVAILAWRGPLPQWYYTPNQFMGHALFQFDYAADANPYVTELELGPVSAFYRDLARRPAGSVTLIEAPGLLESNYVPDPWLQQIHRQNVKHALAAPVCGSGEGWDEYPYTATGDRFTRVARLAELLDGATWGGDYLVLRLTPWTLPPGARFPWPVAWPDMPACIAKVEGILGAPVFRDETIVVFDLHGTRRR</sequence>
<proteinExistence type="predicted"/>
<feature type="transmembrane region" description="Helical" evidence="1">
    <location>
        <begin position="170"/>
        <end position="196"/>
    </location>
</feature>
<reference evidence="2 3" key="1">
    <citation type="journal article" date="2015" name="Stand. Genomic Sci.">
        <title>Genomic Encyclopedia of Bacterial and Archaeal Type Strains, Phase III: the genomes of soil and plant-associated and newly described type strains.</title>
        <authorList>
            <person name="Whitman W.B."/>
            <person name="Woyke T."/>
            <person name="Klenk H.P."/>
            <person name="Zhou Y."/>
            <person name="Lilburn T.G."/>
            <person name="Beck B.J."/>
            <person name="De Vos P."/>
            <person name="Vandamme P."/>
            <person name="Eisen J.A."/>
            <person name="Garrity G."/>
            <person name="Hugenholtz P."/>
            <person name="Kyrpides N.C."/>
        </authorList>
    </citation>
    <scope>NUCLEOTIDE SEQUENCE [LARGE SCALE GENOMIC DNA]</scope>
    <source>
        <strain evidence="2 3">A3</strain>
    </source>
</reference>
<dbReference type="Proteomes" id="UP000294862">
    <property type="component" value="Unassembled WGS sequence"/>
</dbReference>
<feature type="transmembrane region" description="Helical" evidence="1">
    <location>
        <begin position="297"/>
        <end position="319"/>
    </location>
</feature>
<comment type="caution">
    <text evidence="2">The sequence shown here is derived from an EMBL/GenBank/DDBJ whole genome shotgun (WGS) entry which is preliminary data.</text>
</comment>
<organism evidence="2 3">
    <name type="scientific">Dokdonella fugitiva</name>
    <dbReference type="NCBI Taxonomy" id="328517"/>
    <lineage>
        <taxon>Bacteria</taxon>
        <taxon>Pseudomonadati</taxon>
        <taxon>Pseudomonadota</taxon>
        <taxon>Gammaproteobacteria</taxon>
        <taxon>Lysobacterales</taxon>
        <taxon>Rhodanobacteraceae</taxon>
        <taxon>Dokdonella</taxon>
    </lineage>
</organism>
<name>A0A4R2I9R1_9GAMM</name>
<dbReference type="RefSeq" id="WP_131997203.1">
    <property type="nucleotide sequence ID" value="NZ_JACGXM010000010.1"/>
</dbReference>
<accession>A0A4R2I9R1</accession>
<dbReference type="EMBL" id="SLWQ01000004">
    <property type="protein sequence ID" value="TCO40822.1"/>
    <property type="molecule type" value="Genomic_DNA"/>
</dbReference>
<keyword evidence="3" id="KW-1185">Reference proteome</keyword>
<keyword evidence="1" id="KW-0472">Membrane</keyword>
<dbReference type="AlphaFoldDB" id="A0A4R2I9R1"/>
<keyword evidence="1" id="KW-0812">Transmembrane</keyword>
<evidence type="ECO:0000313" key="3">
    <source>
        <dbReference type="Proteomes" id="UP000294862"/>
    </source>
</evidence>
<feature type="transmembrane region" description="Helical" evidence="1">
    <location>
        <begin position="140"/>
        <end position="158"/>
    </location>
</feature>
<evidence type="ECO:0000256" key="1">
    <source>
        <dbReference type="SAM" id="Phobius"/>
    </source>
</evidence>
<feature type="transmembrane region" description="Helical" evidence="1">
    <location>
        <begin position="354"/>
        <end position="371"/>
    </location>
</feature>
<feature type="transmembrane region" description="Helical" evidence="1">
    <location>
        <begin position="325"/>
        <end position="342"/>
    </location>
</feature>
<feature type="transmembrane region" description="Helical" evidence="1">
    <location>
        <begin position="217"/>
        <end position="240"/>
    </location>
</feature>
<evidence type="ECO:0000313" key="2">
    <source>
        <dbReference type="EMBL" id="TCO40822.1"/>
    </source>
</evidence>
<feature type="transmembrane region" description="Helical" evidence="1">
    <location>
        <begin position="55"/>
        <end position="75"/>
    </location>
</feature>
<gene>
    <name evidence="2" type="ORF">EV148_104184</name>
</gene>
<feature type="transmembrane region" description="Helical" evidence="1">
    <location>
        <begin position="87"/>
        <end position="108"/>
    </location>
</feature>
<protein>
    <recommendedName>
        <fullName evidence="4">Dolichyl-phosphate-mannose-protein mannosyltransferase</fullName>
    </recommendedName>
</protein>
<evidence type="ECO:0008006" key="4">
    <source>
        <dbReference type="Google" id="ProtNLM"/>
    </source>
</evidence>